<sequence length="67" mass="7021">MPGMADVPKHPAHGWGPYAADPWSDDLDGAAGPDSGAWAAAVEEARRLRLALQSRVADKKGPREDGA</sequence>
<dbReference type="Proteomes" id="UP000825701">
    <property type="component" value="Chromosome"/>
</dbReference>
<dbReference type="EMBL" id="CP081869">
    <property type="protein sequence ID" value="QZN99645.1"/>
    <property type="molecule type" value="Genomic_DNA"/>
</dbReference>
<evidence type="ECO:0000313" key="3">
    <source>
        <dbReference type="Proteomes" id="UP000825701"/>
    </source>
</evidence>
<evidence type="ECO:0000313" key="2">
    <source>
        <dbReference type="EMBL" id="QZN99645.1"/>
    </source>
</evidence>
<protein>
    <submittedName>
        <fullName evidence="2">Uncharacterized protein</fullName>
    </submittedName>
</protein>
<dbReference type="AlphaFoldDB" id="A0A9E6REC5"/>
<proteinExistence type="predicted"/>
<reference evidence="2" key="1">
    <citation type="submission" date="2021-08" db="EMBL/GenBank/DDBJ databases">
        <authorList>
            <person name="Zhang H."/>
            <person name="Xu M."/>
            <person name="Yu Z."/>
            <person name="Yang L."/>
            <person name="Cai Y."/>
        </authorList>
    </citation>
    <scope>NUCLEOTIDE SEQUENCE</scope>
    <source>
        <strain evidence="2">CHL1</strain>
    </source>
</reference>
<accession>A0A9E6REC5</accession>
<evidence type="ECO:0000256" key="1">
    <source>
        <dbReference type="SAM" id="MobiDB-lite"/>
    </source>
</evidence>
<organism evidence="2 3">
    <name type="scientific">Chenggangzhangella methanolivorans</name>
    <dbReference type="NCBI Taxonomy" id="1437009"/>
    <lineage>
        <taxon>Bacteria</taxon>
        <taxon>Pseudomonadati</taxon>
        <taxon>Pseudomonadota</taxon>
        <taxon>Alphaproteobacteria</taxon>
        <taxon>Hyphomicrobiales</taxon>
        <taxon>Methylopilaceae</taxon>
        <taxon>Chenggangzhangella</taxon>
    </lineage>
</organism>
<dbReference type="RefSeq" id="WP_261402737.1">
    <property type="nucleotide sequence ID" value="NZ_CP081869.1"/>
</dbReference>
<feature type="region of interest" description="Disordered" evidence="1">
    <location>
        <begin position="1"/>
        <end position="35"/>
    </location>
</feature>
<dbReference type="KEGG" id="cmet:K6K41_23595"/>
<keyword evidence="3" id="KW-1185">Reference proteome</keyword>
<gene>
    <name evidence="2" type="ORF">K6K41_23595</name>
</gene>
<name>A0A9E6REC5_9HYPH</name>